<keyword evidence="1" id="KW-0472">Membrane</keyword>
<evidence type="ECO:0000313" key="3">
    <source>
        <dbReference type="Proteomes" id="UP000189004"/>
    </source>
</evidence>
<dbReference type="Pfam" id="PF20128">
    <property type="entry name" value="DUF6518"/>
    <property type="match status" value="1"/>
</dbReference>
<dbReference type="RefSeq" id="WP_077690817.1">
    <property type="nucleotide sequence ID" value="NZ_MCOK01000001.1"/>
</dbReference>
<feature type="transmembrane region" description="Helical" evidence="1">
    <location>
        <begin position="44"/>
        <end position="62"/>
    </location>
</feature>
<feature type="transmembrane region" description="Helical" evidence="1">
    <location>
        <begin position="74"/>
        <end position="94"/>
    </location>
</feature>
<reference evidence="3" key="1">
    <citation type="submission" date="2016-08" db="EMBL/GenBank/DDBJ databases">
        <authorList>
            <person name="Tokovenko B."/>
            <person name="Kalinowski J."/>
        </authorList>
    </citation>
    <scope>NUCLEOTIDE SEQUENCE [LARGE SCALE GENOMIC DNA]</scope>
    <source>
        <strain evidence="3">UTMC102</strain>
    </source>
</reference>
<evidence type="ECO:0000256" key="1">
    <source>
        <dbReference type="SAM" id="Phobius"/>
    </source>
</evidence>
<name>A0A1V3C165_9ACTN</name>
<protein>
    <submittedName>
        <fullName evidence="2">Uncharacterized protein</fullName>
    </submittedName>
</protein>
<feature type="transmembrane region" description="Helical" evidence="1">
    <location>
        <begin position="180"/>
        <end position="202"/>
    </location>
</feature>
<dbReference type="AlphaFoldDB" id="A0A1V3C165"/>
<dbReference type="STRING" id="501010.NOSIN_11840"/>
<feature type="transmembrane region" description="Helical" evidence="1">
    <location>
        <begin position="209"/>
        <end position="227"/>
    </location>
</feature>
<accession>A0A1V3C165</accession>
<sequence length="240" mass="24984">MQKVSATPRAPSPRMAALAALAGPALGALSLLGAVVLPWPVWTLFLDASAGWCFVVILLGMWAGTRLRPWQVPVSGAVALLGAVVCYYAVAAVLTDGPGALPDLAAWLFPAWPWLLAACVAGPLLTGAGAWILDERRSRRLAGLGLAGGVFLADALLPVLDWAHFRLVSPETPLPLSPVPMFVQSGVYTLVGVALVLVMARVPGDRPRALAATVPAGLVWYVGVWGAQKVMFLSGTGHLG</sequence>
<dbReference type="EMBL" id="MCOK01000001">
    <property type="protein sequence ID" value="OOC54413.1"/>
    <property type="molecule type" value="Genomic_DNA"/>
</dbReference>
<gene>
    <name evidence="2" type="ORF">NOSIN_11840</name>
</gene>
<proteinExistence type="predicted"/>
<organism evidence="2 3">
    <name type="scientific">Nocardiopsis sinuspersici</name>
    <dbReference type="NCBI Taxonomy" id="501010"/>
    <lineage>
        <taxon>Bacteria</taxon>
        <taxon>Bacillati</taxon>
        <taxon>Actinomycetota</taxon>
        <taxon>Actinomycetes</taxon>
        <taxon>Streptosporangiales</taxon>
        <taxon>Nocardiopsidaceae</taxon>
        <taxon>Nocardiopsis</taxon>
    </lineage>
</organism>
<comment type="caution">
    <text evidence="2">The sequence shown here is derived from an EMBL/GenBank/DDBJ whole genome shotgun (WGS) entry which is preliminary data.</text>
</comment>
<keyword evidence="1" id="KW-1133">Transmembrane helix</keyword>
<dbReference type="Proteomes" id="UP000189004">
    <property type="component" value="Unassembled WGS sequence"/>
</dbReference>
<dbReference type="InterPro" id="IPR045393">
    <property type="entry name" value="DUF6518"/>
</dbReference>
<feature type="transmembrane region" description="Helical" evidence="1">
    <location>
        <begin position="114"/>
        <end position="134"/>
    </location>
</feature>
<evidence type="ECO:0000313" key="2">
    <source>
        <dbReference type="EMBL" id="OOC54413.1"/>
    </source>
</evidence>
<keyword evidence="1" id="KW-0812">Transmembrane</keyword>
<dbReference type="OrthoDB" id="3430826at2"/>
<keyword evidence="3" id="KW-1185">Reference proteome</keyword>
<feature type="transmembrane region" description="Helical" evidence="1">
    <location>
        <begin position="141"/>
        <end position="160"/>
    </location>
</feature>